<keyword evidence="4" id="KW-0472">Membrane</keyword>
<dbReference type="HOGENOM" id="CLU_514279_0_0_1"/>
<dbReference type="PROSITE" id="PS51775">
    <property type="entry name" value="GTD_BINDING"/>
    <property type="match status" value="1"/>
</dbReference>
<feature type="region of interest" description="Disordered" evidence="6">
    <location>
        <begin position="210"/>
        <end position="339"/>
    </location>
</feature>
<evidence type="ECO:0000256" key="4">
    <source>
        <dbReference type="ARBA" id="ARBA00023136"/>
    </source>
</evidence>
<dbReference type="AlphaFoldDB" id="D8SDS5"/>
<dbReference type="EMBL" id="GL377614">
    <property type="protein sequence ID" value="EFJ17301.1"/>
    <property type="molecule type" value="Genomic_DNA"/>
</dbReference>
<dbReference type="PANTHER" id="PTHR31448">
    <property type="entry name" value="MYOSIN-BINDING PROTEIN 2"/>
    <property type="match status" value="1"/>
</dbReference>
<dbReference type="Gramene" id="EFJ17301">
    <property type="protein sequence ID" value="EFJ17301"/>
    <property type="gene ID" value="SELMODRAFT_420991"/>
</dbReference>
<accession>D8SDS5</accession>
<feature type="compositionally biased region" description="Polar residues" evidence="6">
    <location>
        <begin position="286"/>
        <end position="295"/>
    </location>
</feature>
<dbReference type="InParanoid" id="D8SDS5"/>
<sequence length="531" mass="58613">MGSVCDCCVAAYCSCLAPSPAAAQLRKLELLLAQQQGGLLEVDFQKSWDVWNGGDCEVHGRCSFCNRLLSQSGKNERSVKRKFAKIYPEEVFFSSVAREEDAVISNEQVRRLMGALEAEREIVSALSVELEEERNAAAVAATETLAMITRLQEEKAAVQMEASQYKRMVEERTQYDQGAIGMLNEILAKQEEERMALSKEVEMYRSSLAGGKKRPCFSSVESGDGASMAATSQAGGQQRGKNLMESFERVESPPRVYSPSRGVGSSSMDVDEEGSGSSGIHDLREVSSTATTSGGRSEHEFMEKYGPRWKSHGSPLKNSRSYGSASSSSGLYSSSVSRNDEDDAVDHIVRAFARPHGKLSEELRELSARLRALEAERDYHAFGGPRRGGGGNGEMEILEEISQQLRHIQALDRKSDGIKELSEASFVFSFKGFFSFNGLRQSLNSNINRLACMFLKPTELSYGDHHVGLSHLLESSPRKTPRAVPCLTRGIKVETPPLFSNSSYAVLHRQNLEWPMDARGRSETAFSGWDY</sequence>
<dbReference type="PANTHER" id="PTHR31448:SF3">
    <property type="entry name" value="MYOSIN-BINDING PROTEIN 2"/>
    <property type="match status" value="1"/>
</dbReference>
<evidence type="ECO:0000256" key="2">
    <source>
        <dbReference type="ARBA" id="ARBA00022692"/>
    </source>
</evidence>
<comment type="subcellular location">
    <subcellularLocation>
        <location evidence="1">Membrane</location>
        <topology evidence="1">Single-pass membrane protein</topology>
    </subcellularLocation>
</comment>
<evidence type="ECO:0000259" key="7">
    <source>
        <dbReference type="PROSITE" id="PS51775"/>
    </source>
</evidence>
<protein>
    <recommendedName>
        <fullName evidence="7">GTD-binding domain-containing protein</fullName>
    </recommendedName>
</protein>
<dbReference type="GO" id="GO:0080115">
    <property type="term" value="F:myosin XI tail binding"/>
    <property type="evidence" value="ECO:0007669"/>
    <property type="project" value="UniProtKB-ARBA"/>
</dbReference>
<proteinExistence type="predicted"/>
<evidence type="ECO:0000313" key="9">
    <source>
        <dbReference type="Proteomes" id="UP000001514"/>
    </source>
</evidence>
<dbReference type="KEGG" id="smo:SELMODRAFT_420991"/>
<evidence type="ECO:0000256" key="3">
    <source>
        <dbReference type="ARBA" id="ARBA00022989"/>
    </source>
</evidence>
<organism evidence="9">
    <name type="scientific">Selaginella moellendorffii</name>
    <name type="common">Spikemoss</name>
    <dbReference type="NCBI Taxonomy" id="88036"/>
    <lineage>
        <taxon>Eukaryota</taxon>
        <taxon>Viridiplantae</taxon>
        <taxon>Streptophyta</taxon>
        <taxon>Embryophyta</taxon>
        <taxon>Tracheophyta</taxon>
        <taxon>Lycopodiopsida</taxon>
        <taxon>Selaginellales</taxon>
        <taxon>Selaginellaceae</taxon>
        <taxon>Selaginella</taxon>
    </lineage>
</organism>
<feature type="compositionally biased region" description="Low complexity" evidence="6">
    <location>
        <begin position="319"/>
        <end position="337"/>
    </location>
</feature>
<keyword evidence="2" id="KW-0812">Transmembrane</keyword>
<evidence type="ECO:0000313" key="8">
    <source>
        <dbReference type="EMBL" id="EFJ17301.1"/>
    </source>
</evidence>
<dbReference type="eggNOG" id="ENOG502QPIG">
    <property type="taxonomic scope" value="Eukaryota"/>
</dbReference>
<reference evidence="8 9" key="1">
    <citation type="journal article" date="2011" name="Science">
        <title>The Selaginella genome identifies genetic changes associated with the evolution of vascular plants.</title>
        <authorList>
            <person name="Banks J.A."/>
            <person name="Nishiyama T."/>
            <person name="Hasebe M."/>
            <person name="Bowman J.L."/>
            <person name="Gribskov M."/>
            <person name="dePamphilis C."/>
            <person name="Albert V.A."/>
            <person name="Aono N."/>
            <person name="Aoyama T."/>
            <person name="Ambrose B.A."/>
            <person name="Ashton N.W."/>
            <person name="Axtell M.J."/>
            <person name="Barker E."/>
            <person name="Barker M.S."/>
            <person name="Bennetzen J.L."/>
            <person name="Bonawitz N.D."/>
            <person name="Chapple C."/>
            <person name="Cheng C."/>
            <person name="Correa L.G."/>
            <person name="Dacre M."/>
            <person name="DeBarry J."/>
            <person name="Dreyer I."/>
            <person name="Elias M."/>
            <person name="Engstrom E.M."/>
            <person name="Estelle M."/>
            <person name="Feng L."/>
            <person name="Finet C."/>
            <person name="Floyd S.K."/>
            <person name="Frommer W.B."/>
            <person name="Fujita T."/>
            <person name="Gramzow L."/>
            <person name="Gutensohn M."/>
            <person name="Harholt J."/>
            <person name="Hattori M."/>
            <person name="Heyl A."/>
            <person name="Hirai T."/>
            <person name="Hiwatashi Y."/>
            <person name="Ishikawa M."/>
            <person name="Iwata M."/>
            <person name="Karol K.G."/>
            <person name="Koehler B."/>
            <person name="Kolukisaoglu U."/>
            <person name="Kubo M."/>
            <person name="Kurata T."/>
            <person name="Lalonde S."/>
            <person name="Li K."/>
            <person name="Li Y."/>
            <person name="Litt A."/>
            <person name="Lyons E."/>
            <person name="Manning G."/>
            <person name="Maruyama T."/>
            <person name="Michael T.P."/>
            <person name="Mikami K."/>
            <person name="Miyazaki S."/>
            <person name="Morinaga S."/>
            <person name="Murata T."/>
            <person name="Mueller-Roeber B."/>
            <person name="Nelson D.R."/>
            <person name="Obara M."/>
            <person name="Oguri Y."/>
            <person name="Olmstead R.G."/>
            <person name="Onodera N."/>
            <person name="Petersen B.L."/>
            <person name="Pils B."/>
            <person name="Prigge M."/>
            <person name="Rensing S.A."/>
            <person name="Riano-Pachon D.M."/>
            <person name="Roberts A.W."/>
            <person name="Sato Y."/>
            <person name="Scheller H.V."/>
            <person name="Schulz B."/>
            <person name="Schulz C."/>
            <person name="Shakirov E.V."/>
            <person name="Shibagaki N."/>
            <person name="Shinohara N."/>
            <person name="Shippen D.E."/>
            <person name="Soerensen I."/>
            <person name="Sotooka R."/>
            <person name="Sugimoto N."/>
            <person name="Sugita M."/>
            <person name="Sumikawa N."/>
            <person name="Tanurdzic M."/>
            <person name="Theissen G."/>
            <person name="Ulvskov P."/>
            <person name="Wakazuki S."/>
            <person name="Weng J.K."/>
            <person name="Willats W.W."/>
            <person name="Wipf D."/>
            <person name="Wolf P.G."/>
            <person name="Yang L."/>
            <person name="Zimmer A.D."/>
            <person name="Zhu Q."/>
            <person name="Mitros T."/>
            <person name="Hellsten U."/>
            <person name="Loque D."/>
            <person name="Otillar R."/>
            <person name="Salamov A."/>
            <person name="Schmutz J."/>
            <person name="Shapiro H."/>
            <person name="Lindquist E."/>
            <person name="Lucas S."/>
            <person name="Rokhsar D."/>
            <person name="Grigoriev I.V."/>
        </authorList>
    </citation>
    <scope>NUCLEOTIDE SEQUENCE [LARGE SCALE GENOMIC DNA]</scope>
</reference>
<feature type="domain" description="GTD-binding" evidence="7">
    <location>
        <begin position="107"/>
        <end position="205"/>
    </location>
</feature>
<dbReference type="Pfam" id="PF04576">
    <property type="entry name" value="Zein-binding"/>
    <property type="match status" value="1"/>
</dbReference>
<name>D8SDS5_SELML</name>
<evidence type="ECO:0000256" key="6">
    <source>
        <dbReference type="SAM" id="MobiDB-lite"/>
    </source>
</evidence>
<dbReference type="GO" id="GO:0016020">
    <property type="term" value="C:membrane"/>
    <property type="evidence" value="ECO:0007669"/>
    <property type="project" value="UniProtKB-SubCell"/>
</dbReference>
<gene>
    <name evidence="8" type="ORF">SELMODRAFT_420991</name>
</gene>
<evidence type="ECO:0000256" key="5">
    <source>
        <dbReference type="SAM" id="Coils"/>
    </source>
</evidence>
<feature type="compositionally biased region" description="Basic and acidic residues" evidence="6">
    <location>
        <begin position="296"/>
        <end position="306"/>
    </location>
</feature>
<evidence type="ECO:0000256" key="1">
    <source>
        <dbReference type="ARBA" id="ARBA00004167"/>
    </source>
</evidence>
<keyword evidence="9" id="KW-1185">Reference proteome</keyword>
<dbReference type="Proteomes" id="UP000001514">
    <property type="component" value="Unassembled WGS sequence"/>
</dbReference>
<dbReference type="InterPro" id="IPR007656">
    <property type="entry name" value="GTD-bd"/>
</dbReference>
<feature type="coiled-coil region" evidence="5">
    <location>
        <begin position="116"/>
        <end position="207"/>
    </location>
</feature>
<dbReference type="InterPro" id="IPR039306">
    <property type="entry name" value="MYOB"/>
</dbReference>
<feature type="compositionally biased region" description="Polar residues" evidence="6">
    <location>
        <begin position="229"/>
        <end position="240"/>
    </location>
</feature>
<keyword evidence="5" id="KW-0175">Coiled coil</keyword>
<keyword evidence="3" id="KW-1133">Transmembrane helix</keyword>